<comment type="caution">
    <text evidence="3">The sequence shown here is derived from an EMBL/GenBank/DDBJ whole genome shotgun (WGS) entry which is preliminary data.</text>
</comment>
<feature type="region of interest" description="Disordered" evidence="1">
    <location>
        <begin position="69"/>
        <end position="98"/>
    </location>
</feature>
<dbReference type="RefSeq" id="WP_208253369.1">
    <property type="nucleotide sequence ID" value="NZ_JAGEOJ010000001.1"/>
</dbReference>
<accession>A0A939P632</accession>
<evidence type="ECO:0008006" key="5">
    <source>
        <dbReference type="Google" id="ProtNLM"/>
    </source>
</evidence>
<evidence type="ECO:0000256" key="2">
    <source>
        <dbReference type="SAM" id="SignalP"/>
    </source>
</evidence>
<feature type="region of interest" description="Disordered" evidence="1">
    <location>
        <begin position="137"/>
        <end position="167"/>
    </location>
</feature>
<evidence type="ECO:0000313" key="3">
    <source>
        <dbReference type="EMBL" id="MBO2445770.1"/>
    </source>
</evidence>
<gene>
    <name evidence="3" type="ORF">J4573_01580</name>
</gene>
<feature type="signal peptide" evidence="2">
    <location>
        <begin position="1"/>
        <end position="25"/>
    </location>
</feature>
<keyword evidence="2" id="KW-0732">Signal</keyword>
<reference evidence="3" key="1">
    <citation type="submission" date="2021-03" db="EMBL/GenBank/DDBJ databases">
        <authorList>
            <person name="Kanchanasin P."/>
            <person name="Saeng-In P."/>
            <person name="Phongsopitanun W."/>
            <person name="Yuki M."/>
            <person name="Kudo T."/>
            <person name="Ohkuma M."/>
            <person name="Tanasupawat S."/>
        </authorList>
    </citation>
    <scope>NUCLEOTIDE SEQUENCE</scope>
    <source>
        <strain evidence="3">GKU 128</strain>
    </source>
</reference>
<keyword evidence="4" id="KW-1185">Reference proteome</keyword>
<proteinExistence type="predicted"/>
<sequence length="177" mass="18023">MISSRHRLRMTAAACGMAAVALLGAACNGSGSGSGDGDKKGSGSSNAASGNGSSMDQGLKLAKCMREHGVNMPDPKAGEDSHSISIGGDGSSPEKIQKAMDACRKVPGTGLSSQKELTQAQKDKMIKFAQCMRQNGVNMPDPKFSSGGGAAPAMRLPDAGPEKDKFDKANKACAAYA</sequence>
<name>A0A939P632_9ACTN</name>
<feature type="compositionally biased region" description="Low complexity" evidence="1">
    <location>
        <begin position="42"/>
        <end position="54"/>
    </location>
</feature>
<dbReference type="AlphaFoldDB" id="A0A939P632"/>
<evidence type="ECO:0000256" key="1">
    <source>
        <dbReference type="SAM" id="MobiDB-lite"/>
    </source>
</evidence>
<feature type="chain" id="PRO_5039678226" description="Secreted protein" evidence="2">
    <location>
        <begin position="26"/>
        <end position="177"/>
    </location>
</feature>
<dbReference type="EMBL" id="JAGEOJ010000001">
    <property type="protein sequence ID" value="MBO2445770.1"/>
    <property type="molecule type" value="Genomic_DNA"/>
</dbReference>
<protein>
    <recommendedName>
        <fullName evidence="5">Secreted protein</fullName>
    </recommendedName>
</protein>
<evidence type="ECO:0000313" key="4">
    <source>
        <dbReference type="Proteomes" id="UP000669179"/>
    </source>
</evidence>
<organism evidence="3 4">
    <name type="scientific">Actinomadura barringtoniae</name>
    <dbReference type="NCBI Taxonomy" id="1427535"/>
    <lineage>
        <taxon>Bacteria</taxon>
        <taxon>Bacillati</taxon>
        <taxon>Actinomycetota</taxon>
        <taxon>Actinomycetes</taxon>
        <taxon>Streptosporangiales</taxon>
        <taxon>Thermomonosporaceae</taxon>
        <taxon>Actinomadura</taxon>
    </lineage>
</organism>
<feature type="region of interest" description="Disordered" evidence="1">
    <location>
        <begin position="30"/>
        <end position="57"/>
    </location>
</feature>
<dbReference type="PROSITE" id="PS51257">
    <property type="entry name" value="PROKAR_LIPOPROTEIN"/>
    <property type="match status" value="1"/>
</dbReference>
<dbReference type="Proteomes" id="UP000669179">
    <property type="component" value="Unassembled WGS sequence"/>
</dbReference>